<protein>
    <recommendedName>
        <fullName evidence="5">Ankryin</fullName>
    </recommendedName>
</protein>
<dbReference type="RefSeq" id="WP_004748822.1">
    <property type="nucleotide sequence ID" value="NZ_AFWI01000216.1"/>
</dbReference>
<dbReference type="GeneID" id="23447961"/>
<reference evidence="2" key="1">
    <citation type="submission" date="2011-08" db="EMBL/GenBank/DDBJ databases">
        <authorList>
            <person name="Hoffman M."/>
            <person name="Strain E.A."/>
            <person name="Brown E."/>
            <person name="Allard M.W."/>
        </authorList>
    </citation>
    <scope>NUCLEOTIDE SEQUENCE</scope>
    <source>
        <strain evidence="2">ATCC 19109</strain>
    </source>
</reference>
<dbReference type="SUPFAM" id="SSF48403">
    <property type="entry name" value="Ankyrin repeat"/>
    <property type="match status" value="1"/>
</dbReference>
<dbReference type="Proteomes" id="UP000003836">
    <property type="component" value="Unassembled WGS sequence"/>
</dbReference>
<evidence type="ECO:0000313" key="3">
    <source>
        <dbReference type="Proteomes" id="UP000003836"/>
    </source>
</evidence>
<proteinExistence type="predicted"/>
<geneLocation type="plasmid" evidence="1 4">
    <name>p123</name>
</geneLocation>
<evidence type="ECO:0000313" key="2">
    <source>
        <dbReference type="EMBL" id="EGU46805.1"/>
    </source>
</evidence>
<gene>
    <name evidence="1" type="ORF">IX91_24880</name>
    <name evidence="2" type="ORF">VITU9109_10447</name>
</gene>
<dbReference type="HOGENOM" id="CLU_865858_0_0_6"/>
<evidence type="ECO:0008006" key="5">
    <source>
        <dbReference type="Google" id="ProtNLM"/>
    </source>
</evidence>
<name>F9TDH4_9VIBR</name>
<evidence type="ECO:0000313" key="1">
    <source>
        <dbReference type="EMBL" id="AIW17308.1"/>
    </source>
</evidence>
<keyword evidence="1" id="KW-0614">Plasmid</keyword>
<dbReference type="EMBL" id="CP009357">
    <property type="protein sequence ID" value="AIW17308.1"/>
    <property type="molecule type" value="Genomic_DNA"/>
</dbReference>
<dbReference type="PROSITE" id="PS51257">
    <property type="entry name" value="PROKAR_LIPOPROTEIN"/>
    <property type="match status" value="1"/>
</dbReference>
<keyword evidence="3" id="KW-1185">Reference proteome</keyword>
<dbReference type="EMBL" id="AFWI01000216">
    <property type="protein sequence ID" value="EGU46805.1"/>
    <property type="molecule type" value="Genomic_DNA"/>
</dbReference>
<sequence length="321" mass="36186">MFGVTKITLLITCGIFLSSCSTIGKKSPDQLVFDASINKDNKAVIEAIQSGAYTKPEIEAIAQKAMDQRLCSLAYDVTSNYQLDPNLKSKYQTLFQCLLLDKQYDAALSMLKQGANPEFIKEARYERNDALEEATAWGAIDVVDELLRLGMKPTSKAFYLGVSGHYHSSYETAVKFVDMFKPFMSSFDLDYVFVNKPLLYEVTTERKFNVEQRRNLAKMLLDNGADPNKGINKTEYGSARNVDYIETPYMAVKGIPELTSLFLAYGANPEYEQMRDQAKFLANLKPGDQSQLGLVVEIKNNLVLLQQKDGQRWIPITEIKP</sequence>
<evidence type="ECO:0000313" key="4">
    <source>
        <dbReference type="Proteomes" id="UP000030071"/>
    </source>
</evidence>
<dbReference type="PATRIC" id="fig|1051646.9.peg.4691"/>
<dbReference type="Proteomes" id="UP000030071">
    <property type="component" value="Plasmid p123"/>
</dbReference>
<organism evidence="1 4">
    <name type="scientific">Vibrio tubiashii ATCC 19109</name>
    <dbReference type="NCBI Taxonomy" id="1051646"/>
    <lineage>
        <taxon>Bacteria</taxon>
        <taxon>Pseudomonadati</taxon>
        <taxon>Pseudomonadota</taxon>
        <taxon>Gammaproteobacteria</taxon>
        <taxon>Vibrionales</taxon>
        <taxon>Vibrionaceae</taxon>
        <taxon>Vibrio</taxon>
        <taxon>Vibrio oreintalis group</taxon>
    </lineage>
</organism>
<dbReference type="KEGG" id="vtu:IX91_24880"/>
<dbReference type="AlphaFoldDB" id="F9TDH4"/>
<reference evidence="1 4" key="3">
    <citation type="submission" date="2014-08" db="EMBL/GenBank/DDBJ databases">
        <title>First Complete Genome Sequence of the Shellfish Pathogen Vibrio tubiashii.</title>
        <authorList>
            <person name="Richards G.P."/>
            <person name="Needleman D.S."/>
            <person name="Watson M.A."/>
            <person name="Bono J.L."/>
        </authorList>
    </citation>
    <scope>NUCLEOTIDE SEQUENCE [LARGE SCALE GENOMIC DNA]</scope>
    <source>
        <strain evidence="1 4">ATCC 19109</strain>
        <plasmid evidence="1">p123</plasmid>
        <plasmid evidence="4">Plasmid p123</plasmid>
    </source>
</reference>
<dbReference type="Gene3D" id="1.25.40.20">
    <property type="entry name" value="Ankyrin repeat-containing domain"/>
    <property type="match status" value="1"/>
</dbReference>
<dbReference type="InterPro" id="IPR036770">
    <property type="entry name" value="Ankyrin_rpt-contain_sf"/>
</dbReference>
<reference evidence="2 3" key="2">
    <citation type="journal article" date="2012" name="Int. J. Syst. Evol. Microbiol.">
        <title>Vibrio caribbeanicus sp. nov., isolated from the marine sponge Scleritoderma cyanea.</title>
        <authorList>
            <person name="Hoffmann M."/>
            <person name="Monday S.R."/>
            <person name="Allard M.W."/>
            <person name="Strain E.A."/>
            <person name="Whittaker P."/>
            <person name="Naum M."/>
            <person name="McCarthy P.J."/>
            <person name="Lopez J.V."/>
            <person name="Fischer M."/>
            <person name="Brown E.W."/>
        </authorList>
    </citation>
    <scope>NUCLEOTIDE SEQUENCE [LARGE SCALE GENOMIC DNA]</scope>
    <source>
        <strain evidence="2 3">ATCC 19109</strain>
    </source>
</reference>
<accession>F9TDH4</accession>